<organism evidence="2 3">
    <name type="scientific">Allosphingosinicella indica</name>
    <dbReference type="NCBI Taxonomy" id="941907"/>
    <lineage>
        <taxon>Bacteria</taxon>
        <taxon>Pseudomonadati</taxon>
        <taxon>Pseudomonadota</taxon>
        <taxon>Alphaproteobacteria</taxon>
        <taxon>Sphingomonadales</taxon>
        <taxon>Sphingomonadaceae</taxon>
        <taxon>Allosphingosinicella</taxon>
    </lineage>
</organism>
<evidence type="ECO:0000259" key="1">
    <source>
        <dbReference type="Pfam" id="PF13435"/>
    </source>
</evidence>
<dbReference type="InterPro" id="IPR036280">
    <property type="entry name" value="Multihaem_cyt_sf"/>
</dbReference>
<name>A0A1X7GJK5_9SPHN</name>
<dbReference type="EMBL" id="LT840185">
    <property type="protein sequence ID" value="SMF70783.1"/>
    <property type="molecule type" value="Genomic_DNA"/>
</dbReference>
<reference evidence="3" key="1">
    <citation type="submission" date="2017-04" db="EMBL/GenBank/DDBJ databases">
        <authorList>
            <person name="Varghese N."/>
            <person name="Submissions S."/>
        </authorList>
    </citation>
    <scope>NUCLEOTIDE SEQUENCE [LARGE SCALE GENOMIC DNA]</scope>
    <source>
        <strain evidence="3">Dd16</strain>
    </source>
</reference>
<gene>
    <name evidence="2" type="ORF">SAMN06295910_1947</name>
</gene>
<dbReference type="SUPFAM" id="SSF48695">
    <property type="entry name" value="Multiheme cytochromes"/>
    <property type="match status" value="1"/>
</dbReference>
<dbReference type="Pfam" id="PF13435">
    <property type="entry name" value="Cytochrome_C554"/>
    <property type="match status" value="1"/>
</dbReference>
<dbReference type="AlphaFoldDB" id="A0A1X7GJK5"/>
<dbReference type="InterPro" id="IPR023155">
    <property type="entry name" value="Cyt_c-552/4"/>
</dbReference>
<dbReference type="Gene3D" id="1.10.1130.10">
    <property type="entry name" value="Flavocytochrome C3, Chain A"/>
    <property type="match status" value="1"/>
</dbReference>
<evidence type="ECO:0000313" key="3">
    <source>
        <dbReference type="Proteomes" id="UP000192934"/>
    </source>
</evidence>
<accession>A0A1X7GJK5</accession>
<dbReference type="RefSeq" id="WP_085218592.1">
    <property type="nucleotide sequence ID" value="NZ_LT840185.1"/>
</dbReference>
<dbReference type="OrthoDB" id="257578at2"/>
<feature type="domain" description="Cytochrome c-552/4" evidence="1">
    <location>
        <begin position="81"/>
        <end position="143"/>
    </location>
</feature>
<proteinExistence type="predicted"/>
<dbReference type="STRING" id="941907.SAMN06295910_1947"/>
<protein>
    <submittedName>
        <fullName evidence="2">Cytochrome c554 and c-prime</fullName>
    </submittedName>
</protein>
<keyword evidence="3" id="KW-1185">Reference proteome</keyword>
<sequence length="461" mass="49285">MNRSRNLAMVVGGAGVLLAFLAALVWRPDGAAAIAQPTTSGSFVGVATCGGTTCHGRSEADGPIVRQDELMIWQDESSPSGAHSRAWRVLAEPRSRAIAQRLGIGEATTAPMCLGCHATPAPSGARGGRFQLSDGVGCESCHGPASGWLSSHYAVGATHANNVSRGLVPLDQPKARAAACLDCHFGSADQGQFVTHRIMAAGHPRIAFELDLFTTLQQHHNTDKDYLQRKRRPNGVETWAVGQAMALERSLGLFVNPARGTEGIYPEFYFFDCHTCHRRISDNPNFEPTAVPNPGRPIPIGMPAYNDENMIMLSAAARVVAPQLAQRFDRDSRNFHAALAKDRASAVAAAGTLRDTVRALGNAFDGGAFSREATFAIVDSITSEAISPRFTDYAGSVQAVMATDTLLSALVASGYINDRTADSIRADVNGAYRAVRDPNTYQPREFRASLGRAAAAIRRLR</sequence>
<dbReference type="Proteomes" id="UP000192934">
    <property type="component" value="Chromosome I"/>
</dbReference>
<evidence type="ECO:0000313" key="2">
    <source>
        <dbReference type="EMBL" id="SMF70783.1"/>
    </source>
</evidence>